<protein>
    <submittedName>
        <fullName evidence="3">Cyclohexanone monooxygenase</fullName>
    </submittedName>
</protein>
<organism evidence="3 4">
    <name type="scientific">Metarhizium robertsii (strain ARSEF 23 / ATCC MYA-3075)</name>
    <name type="common">Metarhizium anisopliae (strain ARSEF 23)</name>
    <dbReference type="NCBI Taxonomy" id="655844"/>
    <lineage>
        <taxon>Eukaryota</taxon>
        <taxon>Fungi</taxon>
        <taxon>Dikarya</taxon>
        <taxon>Ascomycota</taxon>
        <taxon>Pezizomycotina</taxon>
        <taxon>Sordariomycetes</taxon>
        <taxon>Hypocreomycetidae</taxon>
        <taxon>Hypocreales</taxon>
        <taxon>Clavicipitaceae</taxon>
        <taxon>Metarhizium</taxon>
    </lineage>
</organism>
<feature type="region of interest" description="Disordered" evidence="2">
    <location>
        <begin position="1"/>
        <end position="25"/>
    </location>
</feature>
<dbReference type="OrthoDB" id="74360at2759"/>
<dbReference type="PANTHER" id="PTHR42877:SF12">
    <property type="entry name" value="MONOOXYGENASE"/>
    <property type="match status" value="1"/>
</dbReference>
<dbReference type="HOGENOM" id="CLU_006937_6_1_1"/>
<dbReference type="Gene3D" id="3.50.50.60">
    <property type="entry name" value="FAD/NAD(P)-binding domain"/>
    <property type="match status" value="2"/>
</dbReference>
<dbReference type="RefSeq" id="XP_007820593.2">
    <property type="nucleotide sequence ID" value="XM_007822402.2"/>
</dbReference>
<dbReference type="Proteomes" id="UP000002498">
    <property type="component" value="Unassembled WGS sequence"/>
</dbReference>
<dbReference type="EMBL" id="ADNJ02000005">
    <property type="protein sequence ID" value="EFZ00627.2"/>
    <property type="molecule type" value="Genomic_DNA"/>
</dbReference>
<dbReference type="GeneID" id="19258690"/>
<dbReference type="InterPro" id="IPR036188">
    <property type="entry name" value="FAD/NAD-bd_sf"/>
</dbReference>
<evidence type="ECO:0000256" key="1">
    <source>
        <dbReference type="ARBA" id="ARBA00010139"/>
    </source>
</evidence>
<dbReference type="InterPro" id="IPR051209">
    <property type="entry name" value="FAD-bind_Monooxygenase_sf"/>
</dbReference>
<keyword evidence="4" id="KW-1185">Reference proteome</keyword>
<evidence type="ECO:0000256" key="2">
    <source>
        <dbReference type="SAM" id="MobiDB-lite"/>
    </source>
</evidence>
<sequence>MSSILDQTPVAEERGATGGMAKGPPDRYQIVEKALGEARDLRIITVGAGASGLNLAYQIDKHMQQVTHVVYEKNPEVGGTWYENKYPGCACDIPSHNYQFSWEPNPEWTNFYSSAPEILEYFKKLATKYELYRFIKLGHKVIHAAWDGEQAIWNVKIENVSDGSVIDDWCHFLISGSGILNNWKWPDIPGLDSFRGQLLHSAAWDPSADWRGKSVAVLGCGSSGIQIIPTIQPGIANYFWRYSMGSIADRSLDVKKLITFIRTPTWITAGFAQSKAGPGGANFAFSEEQKQTFRADPKAYMDYRKDIESELNSRFKFPPQIIKDSPEQEEAVRFTVNGMKEKLGKDSPLLKHMLPTFAVGCRRPTPGNGYLEALTKENVRVVTDTISEIVPEGIKTSTGDILKVDMLICATGFDISFCPRYPVIGQDGILLGDQWKDKPEAYLSLAVPNFPNHFMFLGPNAPIGHGSVLPIVEHAAKYIIQMLYKCQTEGIKSVAPKQEAVADFAEHIDVFMKRTAWSTHCRSWFKNGKVDGPVVALHPGSRIHWFHMLEKPRFEDFDWQTFGKNRFAYLGNGFSTKENPGRDTTYYFDSPYEGYRSITY</sequence>
<accession>E9EWK5</accession>
<dbReference type="Pfam" id="PF13450">
    <property type="entry name" value="NAD_binding_8"/>
    <property type="match status" value="1"/>
</dbReference>
<name>E9EWK5_METRA</name>
<proteinExistence type="inferred from homology"/>
<dbReference type="PANTHER" id="PTHR42877">
    <property type="entry name" value="L-ORNITHINE N(5)-MONOOXYGENASE-RELATED"/>
    <property type="match status" value="1"/>
</dbReference>
<gene>
    <name evidence="3" type="ORF">MAA_04404</name>
</gene>
<evidence type="ECO:0000313" key="3">
    <source>
        <dbReference type="EMBL" id="EFZ00627.2"/>
    </source>
</evidence>
<reference evidence="3 4" key="1">
    <citation type="journal article" date="2011" name="PLoS Genet.">
        <title>Genome sequencing and comparative transcriptomics of the model entomopathogenic fungi Metarhizium anisopliae and M. acridum.</title>
        <authorList>
            <person name="Gao Q."/>
            <person name="Jin K."/>
            <person name="Ying S.H."/>
            <person name="Zhang Y."/>
            <person name="Xiao G."/>
            <person name="Shang Y."/>
            <person name="Duan Z."/>
            <person name="Hu X."/>
            <person name="Xie X.Q."/>
            <person name="Zhou G."/>
            <person name="Peng G."/>
            <person name="Luo Z."/>
            <person name="Huang W."/>
            <person name="Wang B."/>
            <person name="Fang W."/>
            <person name="Wang S."/>
            <person name="Zhong Y."/>
            <person name="Ma L.J."/>
            <person name="St Leger R.J."/>
            <person name="Zhao G.P."/>
            <person name="Pei Y."/>
            <person name="Feng M.G."/>
            <person name="Xia Y."/>
            <person name="Wang C."/>
        </authorList>
    </citation>
    <scope>NUCLEOTIDE SEQUENCE [LARGE SCALE GENOMIC DNA]</scope>
    <source>
        <strain evidence="4">ARSEF 23 / ATCC MYA-3075</strain>
    </source>
</reference>
<keyword evidence="3" id="KW-0560">Oxidoreductase</keyword>
<comment type="caution">
    <text evidence="3">The sequence shown here is derived from an EMBL/GenBank/DDBJ whole genome shotgun (WGS) entry which is preliminary data.</text>
</comment>
<dbReference type="AlphaFoldDB" id="E9EWK5"/>
<dbReference type="KEGG" id="maj:MAA_04404"/>
<comment type="similarity">
    <text evidence="1">Belongs to the FAD-binding monooxygenase family.</text>
</comment>
<reference evidence="3 4" key="2">
    <citation type="journal article" date="2014" name="Proc. Natl. Acad. Sci. U.S.A.">
        <title>Trajectory and genomic determinants of fungal-pathogen speciation and host adaptation.</title>
        <authorList>
            <person name="Hu X."/>
            <person name="Xiao G."/>
            <person name="Zheng P."/>
            <person name="Shang Y."/>
            <person name="Su Y."/>
            <person name="Zhang X."/>
            <person name="Liu X."/>
            <person name="Zhan S."/>
            <person name="St Leger R.J."/>
            <person name="Wang C."/>
        </authorList>
    </citation>
    <scope>GENOME REANNOTATION</scope>
    <source>
        <strain evidence="4">ARSEF 23 / ATCC MYA-3075</strain>
    </source>
</reference>
<dbReference type="GO" id="GO:0004497">
    <property type="term" value="F:monooxygenase activity"/>
    <property type="evidence" value="ECO:0007669"/>
    <property type="project" value="UniProtKB-KW"/>
</dbReference>
<dbReference type="SUPFAM" id="SSF51905">
    <property type="entry name" value="FAD/NAD(P)-binding domain"/>
    <property type="match status" value="3"/>
</dbReference>
<keyword evidence="3" id="KW-0503">Monooxygenase</keyword>
<evidence type="ECO:0000313" key="4">
    <source>
        <dbReference type="Proteomes" id="UP000002498"/>
    </source>
</evidence>